<keyword evidence="2" id="KW-0813">Transport</keyword>
<evidence type="ECO:0000256" key="2">
    <source>
        <dbReference type="ARBA" id="ARBA00022448"/>
    </source>
</evidence>
<evidence type="ECO:0000256" key="3">
    <source>
        <dbReference type="ARBA" id="ARBA00022475"/>
    </source>
</evidence>
<evidence type="ECO:0000256" key="8">
    <source>
        <dbReference type="ARBA" id="ARBA00023251"/>
    </source>
</evidence>
<reference evidence="10" key="1">
    <citation type="submission" date="2021-01" db="EMBL/GenBank/DDBJ databases">
        <title>Whole genome shotgun sequence of Rugosimonospora africana NBRC 104875.</title>
        <authorList>
            <person name="Komaki H."/>
            <person name="Tamura T."/>
        </authorList>
    </citation>
    <scope>NUCLEOTIDE SEQUENCE</scope>
    <source>
        <strain evidence="10">NBRC 104875</strain>
    </source>
</reference>
<keyword evidence="5 10" id="KW-0067">ATP-binding</keyword>
<dbReference type="Pfam" id="PF00005">
    <property type="entry name" value="ABC_tran"/>
    <property type="match status" value="1"/>
</dbReference>
<dbReference type="GO" id="GO:0005886">
    <property type="term" value="C:plasma membrane"/>
    <property type="evidence" value="ECO:0007669"/>
    <property type="project" value="UniProtKB-SubCell"/>
</dbReference>
<proteinExistence type="predicted"/>
<evidence type="ECO:0000256" key="4">
    <source>
        <dbReference type="ARBA" id="ARBA00022741"/>
    </source>
</evidence>
<evidence type="ECO:0000313" key="11">
    <source>
        <dbReference type="Proteomes" id="UP000642748"/>
    </source>
</evidence>
<dbReference type="FunFam" id="3.40.50.300:FF:000589">
    <property type="entry name" value="ABC transporter, ATP-binding subunit"/>
    <property type="match status" value="1"/>
</dbReference>
<dbReference type="AlphaFoldDB" id="A0A8J3VR43"/>
<keyword evidence="3" id="KW-1003">Cell membrane</keyword>
<dbReference type="PANTHER" id="PTHR42711:SF17">
    <property type="entry name" value="ABC TRANSPORTER ATP-BINDING PROTEIN"/>
    <property type="match status" value="1"/>
</dbReference>
<dbReference type="InterPro" id="IPR050763">
    <property type="entry name" value="ABC_transporter_ATP-binding"/>
</dbReference>
<keyword evidence="7" id="KW-0472">Membrane</keyword>
<organism evidence="10 11">
    <name type="scientific">Rugosimonospora africana</name>
    <dbReference type="NCBI Taxonomy" id="556532"/>
    <lineage>
        <taxon>Bacteria</taxon>
        <taxon>Bacillati</taxon>
        <taxon>Actinomycetota</taxon>
        <taxon>Actinomycetes</taxon>
        <taxon>Micromonosporales</taxon>
        <taxon>Micromonosporaceae</taxon>
        <taxon>Rugosimonospora</taxon>
    </lineage>
</organism>
<gene>
    <name evidence="10" type="ORF">Raf01_39470</name>
</gene>
<keyword evidence="8" id="KW-0046">Antibiotic resistance</keyword>
<evidence type="ECO:0000259" key="9">
    <source>
        <dbReference type="PROSITE" id="PS50893"/>
    </source>
</evidence>
<dbReference type="PANTHER" id="PTHR42711">
    <property type="entry name" value="ABC TRANSPORTER ATP-BINDING PROTEIN"/>
    <property type="match status" value="1"/>
</dbReference>
<dbReference type="PROSITE" id="PS50893">
    <property type="entry name" value="ABC_TRANSPORTER_2"/>
    <property type="match status" value="1"/>
</dbReference>
<dbReference type="GO" id="GO:0016887">
    <property type="term" value="F:ATP hydrolysis activity"/>
    <property type="evidence" value="ECO:0007669"/>
    <property type="project" value="InterPro"/>
</dbReference>
<dbReference type="Gene3D" id="3.40.50.300">
    <property type="entry name" value="P-loop containing nucleotide triphosphate hydrolases"/>
    <property type="match status" value="1"/>
</dbReference>
<dbReference type="EMBL" id="BONZ01000038">
    <property type="protein sequence ID" value="GIH15775.1"/>
    <property type="molecule type" value="Genomic_DNA"/>
</dbReference>
<evidence type="ECO:0000256" key="6">
    <source>
        <dbReference type="ARBA" id="ARBA00022967"/>
    </source>
</evidence>
<dbReference type="SUPFAM" id="SSF52540">
    <property type="entry name" value="P-loop containing nucleoside triphosphate hydrolases"/>
    <property type="match status" value="1"/>
</dbReference>
<keyword evidence="11" id="KW-1185">Reference proteome</keyword>
<accession>A0A8J3VR43</accession>
<dbReference type="InterPro" id="IPR017871">
    <property type="entry name" value="ABC_transporter-like_CS"/>
</dbReference>
<dbReference type="SMART" id="SM00382">
    <property type="entry name" value="AAA"/>
    <property type="match status" value="1"/>
</dbReference>
<comment type="subcellular location">
    <subcellularLocation>
        <location evidence="1">Cell membrane</location>
        <topology evidence="1">Peripheral membrane protein</topology>
    </subcellularLocation>
</comment>
<dbReference type="GO" id="GO:0046677">
    <property type="term" value="P:response to antibiotic"/>
    <property type="evidence" value="ECO:0007669"/>
    <property type="project" value="UniProtKB-KW"/>
</dbReference>
<dbReference type="InterPro" id="IPR003439">
    <property type="entry name" value="ABC_transporter-like_ATP-bd"/>
</dbReference>
<name>A0A8J3VR43_9ACTN</name>
<dbReference type="PROSITE" id="PS00211">
    <property type="entry name" value="ABC_TRANSPORTER_1"/>
    <property type="match status" value="1"/>
</dbReference>
<evidence type="ECO:0000256" key="1">
    <source>
        <dbReference type="ARBA" id="ARBA00004202"/>
    </source>
</evidence>
<evidence type="ECO:0000256" key="5">
    <source>
        <dbReference type="ARBA" id="ARBA00022840"/>
    </source>
</evidence>
<dbReference type="InterPro" id="IPR003593">
    <property type="entry name" value="AAA+_ATPase"/>
</dbReference>
<keyword evidence="4" id="KW-0547">Nucleotide-binding</keyword>
<dbReference type="Proteomes" id="UP000642748">
    <property type="component" value="Unassembled WGS sequence"/>
</dbReference>
<dbReference type="InterPro" id="IPR027417">
    <property type="entry name" value="P-loop_NTPase"/>
</dbReference>
<comment type="caution">
    <text evidence="10">The sequence shown here is derived from an EMBL/GenBank/DDBJ whole genome shotgun (WGS) entry which is preliminary data.</text>
</comment>
<keyword evidence="6" id="KW-1278">Translocase</keyword>
<sequence>MSAVEVRRLVKRFGAFPALDSVDFTIEPGTVTALLGPNGAGKTTVMDILAGLARPTSGTVRVLGADPRHGRREWRSRIGVVAQSNGIDLQLTVAEALRLFARHYPRPLPVAEVLDLIDLTDDAHTRIGALSGGQRRRADLAVGVIGRPELLFLDEPTTGLDPEARRGLWQVVTRLVDQGTTVLLTTHYLDEAQHLAGRLIVLVGGRIVADAAPEQLRTRDLAPTIRLPLPPGVSLDGLPVSLAAHRDPESGELRVTSADLTTDLEALLGWSRHNRIDLTGLQVGSPSLEDAYLALVAEPTGSPS</sequence>
<dbReference type="GO" id="GO:0005524">
    <property type="term" value="F:ATP binding"/>
    <property type="evidence" value="ECO:0007669"/>
    <property type="project" value="UniProtKB-KW"/>
</dbReference>
<evidence type="ECO:0000313" key="10">
    <source>
        <dbReference type="EMBL" id="GIH15775.1"/>
    </source>
</evidence>
<feature type="domain" description="ABC transporter" evidence="9">
    <location>
        <begin position="4"/>
        <end position="229"/>
    </location>
</feature>
<protein>
    <submittedName>
        <fullName evidence="10">Multidrug ABC transporter ATP-binding protein</fullName>
    </submittedName>
</protein>
<evidence type="ECO:0000256" key="7">
    <source>
        <dbReference type="ARBA" id="ARBA00023136"/>
    </source>
</evidence>